<evidence type="ECO:0000256" key="6">
    <source>
        <dbReference type="ARBA" id="ARBA00022857"/>
    </source>
</evidence>
<dbReference type="EC" id="5.1.99.6" evidence="3 10"/>
<keyword evidence="11" id="KW-1133">Transmembrane helix</keyword>
<comment type="catalytic activity">
    <reaction evidence="2 10">
        <text>(6R)-NADPHX = (6S)-NADPHX</text>
        <dbReference type="Rhea" id="RHEA:32227"/>
        <dbReference type="ChEBI" id="CHEBI:64076"/>
        <dbReference type="ChEBI" id="CHEBI:64077"/>
        <dbReference type="EC" id="5.1.99.6"/>
    </reaction>
</comment>
<keyword evidence="11" id="KW-0812">Transmembrane</keyword>
<evidence type="ECO:0000256" key="5">
    <source>
        <dbReference type="ARBA" id="ARBA00022741"/>
    </source>
</evidence>
<gene>
    <name evidence="13" type="ORF">DLAC_07466</name>
</gene>
<dbReference type="STRING" id="361077.A0A151ZCM6"/>
<evidence type="ECO:0000256" key="3">
    <source>
        <dbReference type="ARBA" id="ARBA00012228"/>
    </source>
</evidence>
<dbReference type="InParanoid" id="A0A151ZCM6"/>
<keyword evidence="4 10" id="KW-0479">Metal-binding</keyword>
<evidence type="ECO:0000313" key="13">
    <source>
        <dbReference type="EMBL" id="KYQ91689.1"/>
    </source>
</evidence>
<dbReference type="GO" id="GO:0000166">
    <property type="term" value="F:nucleotide binding"/>
    <property type="evidence" value="ECO:0007669"/>
    <property type="project" value="UniProtKB-KW"/>
</dbReference>
<dbReference type="Proteomes" id="UP000076078">
    <property type="component" value="Unassembled WGS sequence"/>
</dbReference>
<dbReference type="Gene3D" id="3.40.50.10260">
    <property type="entry name" value="YjeF N-terminal domain"/>
    <property type="match status" value="1"/>
</dbReference>
<organism evidence="13 14">
    <name type="scientific">Tieghemostelium lacteum</name>
    <name type="common">Slime mold</name>
    <name type="synonym">Dictyostelium lacteum</name>
    <dbReference type="NCBI Taxonomy" id="361077"/>
    <lineage>
        <taxon>Eukaryota</taxon>
        <taxon>Amoebozoa</taxon>
        <taxon>Evosea</taxon>
        <taxon>Eumycetozoa</taxon>
        <taxon>Dictyostelia</taxon>
        <taxon>Dictyosteliales</taxon>
        <taxon>Raperosteliaceae</taxon>
        <taxon>Tieghemostelium</taxon>
    </lineage>
</organism>
<evidence type="ECO:0000256" key="2">
    <source>
        <dbReference type="ARBA" id="ARBA00000909"/>
    </source>
</evidence>
<comment type="caution">
    <text evidence="10">Lacks conserved residue(s) required for the propagation of feature annotation.</text>
</comment>
<dbReference type="GO" id="GO:0005739">
    <property type="term" value="C:mitochondrion"/>
    <property type="evidence" value="ECO:0007669"/>
    <property type="project" value="TreeGrafter"/>
</dbReference>
<dbReference type="InterPro" id="IPR032976">
    <property type="entry name" value="YJEFN_prot_NAXE-like"/>
</dbReference>
<evidence type="ECO:0000256" key="8">
    <source>
        <dbReference type="ARBA" id="ARBA00023027"/>
    </source>
</evidence>
<protein>
    <recommendedName>
        <fullName evidence="3 10">NAD(P)H-hydrate epimerase</fullName>
        <ecNumber evidence="3 10">5.1.99.6</ecNumber>
    </recommendedName>
    <alternativeName>
        <fullName evidence="10">NAD(P)HX epimerase</fullName>
    </alternativeName>
</protein>
<comment type="similarity">
    <text evidence="10">Belongs to the NnrE/AIBP family.</text>
</comment>
<comment type="function">
    <text evidence="10">Catalyzes the epimerization of the S- and R-forms of NAD(P)HX, a damaged form of NAD(P)H that is a result of enzymatic or heat-dependent hydration. This is a prerequisite for the S-specific NAD(P)H-hydrate dehydratase to allow the repair of both epimers of NAD(P)HX.</text>
</comment>
<dbReference type="SUPFAM" id="SSF64153">
    <property type="entry name" value="YjeF N-terminal domain-like"/>
    <property type="match status" value="1"/>
</dbReference>
<dbReference type="InterPro" id="IPR004443">
    <property type="entry name" value="YjeF_N_dom"/>
</dbReference>
<dbReference type="PANTHER" id="PTHR13232">
    <property type="entry name" value="NAD(P)H-HYDRATE EPIMERASE"/>
    <property type="match status" value="1"/>
</dbReference>
<proteinExistence type="inferred from homology"/>
<dbReference type="NCBIfam" id="TIGR00197">
    <property type="entry name" value="yjeF_nterm"/>
    <property type="match status" value="1"/>
</dbReference>
<dbReference type="EMBL" id="LODT01000034">
    <property type="protein sequence ID" value="KYQ91689.1"/>
    <property type="molecule type" value="Genomic_DNA"/>
</dbReference>
<reference evidence="13 14" key="1">
    <citation type="submission" date="2015-12" db="EMBL/GenBank/DDBJ databases">
        <title>Dictyostelia acquired genes for synthesis and detection of signals that induce cell-type specialization by lateral gene transfer from prokaryotes.</title>
        <authorList>
            <person name="Gloeckner G."/>
            <person name="Schaap P."/>
        </authorList>
    </citation>
    <scope>NUCLEOTIDE SEQUENCE [LARGE SCALE GENOMIC DNA]</scope>
    <source>
        <strain evidence="13 14">TK</strain>
    </source>
</reference>
<dbReference type="InterPro" id="IPR036652">
    <property type="entry name" value="YjeF_N_dom_sf"/>
</dbReference>
<feature type="binding site" evidence="10">
    <location>
        <begin position="153"/>
        <end position="157"/>
    </location>
    <ligand>
        <name>(6S)-NADPHX</name>
        <dbReference type="ChEBI" id="CHEBI:64076"/>
    </ligand>
</feature>
<dbReference type="PANTHER" id="PTHR13232:SF10">
    <property type="entry name" value="NAD(P)H-HYDRATE EPIMERASE"/>
    <property type="match status" value="1"/>
</dbReference>
<evidence type="ECO:0000313" key="14">
    <source>
        <dbReference type="Proteomes" id="UP000076078"/>
    </source>
</evidence>
<keyword evidence="11" id="KW-0472">Membrane</keyword>
<sequence length="329" mass="36749">MSQPQQQPLLYQQQPQQPYGYNQPGYVVYGNTSEGAHHSDHHHHSKDVTYSIIFFILGFFISCLWLVNIKYLKSHEHSARGFAIASLVLMNKAIKFLTQKESTFMDELLLGPKYGFTSDQLMELAGLSVSSAVLKVYPKSEYRNVLTICGPGNNGGDGLIASRQLVGFGYNVSIYYPKRSSNDIFKRLLLQSELSGVHILSELPENIEDKYNIVIDAIFGYSFNASTGEIRAPFDSVINRLNHINQEKTPIVSVDIPSGWDVDVGNVKNTFVPKLLVSLASPKKCAQSFKGTHYLGGRFLPDAFASQWELNLPPYPGSEQCVDITNCQK</sequence>
<comment type="catalytic activity">
    <reaction evidence="1 10">
        <text>(6R)-NADHX = (6S)-NADHX</text>
        <dbReference type="Rhea" id="RHEA:32215"/>
        <dbReference type="ChEBI" id="CHEBI:64074"/>
        <dbReference type="ChEBI" id="CHEBI:64075"/>
        <dbReference type="EC" id="5.1.99.6"/>
    </reaction>
</comment>
<keyword evidence="9 10" id="KW-0413">Isomerase</keyword>
<feature type="transmembrane region" description="Helical" evidence="11">
    <location>
        <begin position="48"/>
        <end position="67"/>
    </location>
</feature>
<dbReference type="PROSITE" id="PS51385">
    <property type="entry name" value="YJEF_N"/>
    <property type="match status" value="1"/>
</dbReference>
<name>A0A151ZCM6_TIELA</name>
<feature type="binding site" evidence="10">
    <location>
        <position position="258"/>
    </location>
    <ligand>
        <name>K(+)</name>
        <dbReference type="ChEBI" id="CHEBI:29103"/>
    </ligand>
</feature>
<keyword evidence="14" id="KW-1185">Reference proteome</keyword>
<keyword evidence="8 10" id="KW-0520">NAD</keyword>
<dbReference type="GO" id="GO:0046872">
    <property type="term" value="F:metal ion binding"/>
    <property type="evidence" value="ECO:0007669"/>
    <property type="project" value="UniProtKB-KW"/>
</dbReference>
<dbReference type="HAMAP" id="MF_01966">
    <property type="entry name" value="NADHX_epimerase"/>
    <property type="match status" value="1"/>
</dbReference>
<keyword evidence="6" id="KW-0521">NADP</keyword>
<dbReference type="OrthoDB" id="10064708at2759"/>
<feature type="domain" description="YjeF N-terminal" evidence="12">
    <location>
        <begin position="97"/>
        <end position="311"/>
    </location>
</feature>
<feature type="binding site" evidence="10">
    <location>
        <position position="154"/>
    </location>
    <ligand>
        <name>K(+)</name>
        <dbReference type="ChEBI" id="CHEBI:29103"/>
    </ligand>
</feature>
<comment type="caution">
    <text evidence="13">The sequence shown here is derived from an EMBL/GenBank/DDBJ whole genome shotgun (WGS) entry which is preliminary data.</text>
</comment>
<keyword evidence="5 10" id="KW-0547">Nucleotide-binding</keyword>
<keyword evidence="7 10" id="KW-0630">Potassium</keyword>
<evidence type="ECO:0000256" key="9">
    <source>
        <dbReference type="ARBA" id="ARBA00023235"/>
    </source>
</evidence>
<evidence type="ECO:0000259" key="12">
    <source>
        <dbReference type="PROSITE" id="PS51385"/>
    </source>
</evidence>
<dbReference type="AlphaFoldDB" id="A0A151ZCM6"/>
<dbReference type="OMA" id="RHLFHYG"/>
<dbReference type="FunCoup" id="A0A151ZCM6">
    <property type="interactions" value="407"/>
</dbReference>
<dbReference type="GO" id="GO:0052856">
    <property type="term" value="F:NAD(P)HX epimerase activity"/>
    <property type="evidence" value="ECO:0007669"/>
    <property type="project" value="UniProtKB-UniRule"/>
</dbReference>
<comment type="cofactor">
    <cofactor evidence="10">
        <name>K(+)</name>
        <dbReference type="ChEBI" id="CHEBI:29103"/>
    </cofactor>
    <text evidence="10">Binds 1 potassium ion per subunit.</text>
</comment>
<feature type="binding site" evidence="10">
    <location>
        <position position="255"/>
    </location>
    <ligand>
        <name>(6S)-NADPHX</name>
        <dbReference type="ChEBI" id="CHEBI:64076"/>
    </ligand>
</feature>
<evidence type="ECO:0000256" key="11">
    <source>
        <dbReference type="SAM" id="Phobius"/>
    </source>
</evidence>
<evidence type="ECO:0000256" key="7">
    <source>
        <dbReference type="ARBA" id="ARBA00022958"/>
    </source>
</evidence>
<dbReference type="Pfam" id="PF03853">
    <property type="entry name" value="YjeF_N"/>
    <property type="match status" value="1"/>
</dbReference>
<feature type="binding site" evidence="10">
    <location>
        <position position="216"/>
    </location>
    <ligand>
        <name>K(+)</name>
        <dbReference type="ChEBI" id="CHEBI:29103"/>
    </ligand>
</feature>
<evidence type="ECO:0000256" key="4">
    <source>
        <dbReference type="ARBA" id="ARBA00022723"/>
    </source>
</evidence>
<evidence type="ECO:0000256" key="1">
    <source>
        <dbReference type="ARBA" id="ARBA00000013"/>
    </source>
</evidence>
<accession>A0A151ZCM6</accession>
<evidence type="ECO:0000256" key="10">
    <source>
        <dbReference type="HAMAP-Rule" id="MF_03159"/>
    </source>
</evidence>